<dbReference type="Proteomes" id="UP000028999">
    <property type="component" value="Unassembled WGS sequence"/>
</dbReference>
<proteinExistence type="predicted"/>
<dbReference type="Gramene" id="CDY58903">
    <property type="protein sequence ID" value="CDY58903"/>
    <property type="gene ID" value="GSBRNA2T00025310001"/>
</dbReference>
<accession>A0A078J0U5</accession>
<organism evidence="1 2">
    <name type="scientific">Brassica napus</name>
    <name type="common">Rape</name>
    <dbReference type="NCBI Taxonomy" id="3708"/>
    <lineage>
        <taxon>Eukaryota</taxon>
        <taxon>Viridiplantae</taxon>
        <taxon>Streptophyta</taxon>
        <taxon>Embryophyta</taxon>
        <taxon>Tracheophyta</taxon>
        <taxon>Spermatophyta</taxon>
        <taxon>Magnoliopsida</taxon>
        <taxon>eudicotyledons</taxon>
        <taxon>Gunneridae</taxon>
        <taxon>Pentapetalae</taxon>
        <taxon>rosids</taxon>
        <taxon>malvids</taxon>
        <taxon>Brassicales</taxon>
        <taxon>Brassicaceae</taxon>
        <taxon>Brassiceae</taxon>
        <taxon>Brassica</taxon>
    </lineage>
</organism>
<gene>
    <name evidence="1" type="primary">BnaC04g55080D</name>
    <name evidence="1" type="ORF">GSBRNA2T00025310001</name>
</gene>
<protein>
    <submittedName>
        <fullName evidence="1">BnaC04g55080D protein</fullName>
    </submittedName>
</protein>
<keyword evidence="2" id="KW-1185">Reference proteome</keyword>
<dbReference type="AlphaFoldDB" id="A0A078J0U5"/>
<evidence type="ECO:0000313" key="1">
    <source>
        <dbReference type="EMBL" id="CDY58903.1"/>
    </source>
</evidence>
<sequence length="99" mass="11989">MYGFGKPLQLEEIRRRAMRYNVKEISMRMKLNLFGWVFDNNPEPAKLMVIYQDIKDFASSLKDWKARDCNILVAQPEHGQRRRYKCILNHLITQEWVWT</sequence>
<evidence type="ECO:0000313" key="2">
    <source>
        <dbReference type="Proteomes" id="UP000028999"/>
    </source>
</evidence>
<dbReference type="PaxDb" id="3708-A0A078J0U5"/>
<reference evidence="1 2" key="1">
    <citation type="journal article" date="2014" name="Science">
        <title>Plant genetics. Early allopolyploid evolution in the post-Neolithic Brassica napus oilseed genome.</title>
        <authorList>
            <person name="Chalhoub B."/>
            <person name="Denoeud F."/>
            <person name="Liu S."/>
            <person name="Parkin I.A."/>
            <person name="Tang H."/>
            <person name="Wang X."/>
            <person name="Chiquet J."/>
            <person name="Belcram H."/>
            <person name="Tong C."/>
            <person name="Samans B."/>
            <person name="Correa M."/>
            <person name="Da Silva C."/>
            <person name="Just J."/>
            <person name="Falentin C."/>
            <person name="Koh C.S."/>
            <person name="Le Clainche I."/>
            <person name="Bernard M."/>
            <person name="Bento P."/>
            <person name="Noel B."/>
            <person name="Labadie K."/>
            <person name="Alberti A."/>
            <person name="Charles M."/>
            <person name="Arnaud D."/>
            <person name="Guo H."/>
            <person name="Daviaud C."/>
            <person name="Alamery S."/>
            <person name="Jabbari K."/>
            <person name="Zhao M."/>
            <person name="Edger P.P."/>
            <person name="Chelaifa H."/>
            <person name="Tack D."/>
            <person name="Lassalle G."/>
            <person name="Mestiri I."/>
            <person name="Schnel N."/>
            <person name="Le Paslier M.C."/>
            <person name="Fan G."/>
            <person name="Renault V."/>
            <person name="Bayer P.E."/>
            <person name="Golicz A.A."/>
            <person name="Manoli S."/>
            <person name="Lee T.H."/>
            <person name="Thi V.H."/>
            <person name="Chalabi S."/>
            <person name="Hu Q."/>
            <person name="Fan C."/>
            <person name="Tollenaere R."/>
            <person name="Lu Y."/>
            <person name="Battail C."/>
            <person name="Shen J."/>
            <person name="Sidebottom C.H."/>
            <person name="Wang X."/>
            <person name="Canaguier A."/>
            <person name="Chauveau A."/>
            <person name="Berard A."/>
            <person name="Deniot G."/>
            <person name="Guan M."/>
            <person name="Liu Z."/>
            <person name="Sun F."/>
            <person name="Lim Y.P."/>
            <person name="Lyons E."/>
            <person name="Town C.D."/>
            <person name="Bancroft I."/>
            <person name="Wang X."/>
            <person name="Meng J."/>
            <person name="Ma J."/>
            <person name="Pires J.C."/>
            <person name="King G.J."/>
            <person name="Brunel D."/>
            <person name="Delourme R."/>
            <person name="Renard M."/>
            <person name="Aury J.M."/>
            <person name="Adams K.L."/>
            <person name="Batley J."/>
            <person name="Snowdon R.J."/>
            <person name="Tost J."/>
            <person name="Edwards D."/>
            <person name="Zhou Y."/>
            <person name="Hua W."/>
            <person name="Sharpe A.G."/>
            <person name="Paterson A.H."/>
            <person name="Guan C."/>
            <person name="Wincker P."/>
        </authorList>
    </citation>
    <scope>NUCLEOTIDE SEQUENCE [LARGE SCALE GENOMIC DNA]</scope>
    <source>
        <strain evidence="2">cv. Darmor-bzh</strain>
    </source>
</reference>
<dbReference type="EMBL" id="LK033710">
    <property type="protein sequence ID" value="CDY58903.1"/>
    <property type="molecule type" value="Genomic_DNA"/>
</dbReference>
<name>A0A078J0U5_BRANA</name>